<dbReference type="InterPro" id="IPR051167">
    <property type="entry name" value="Prolyl_oligopep/macrocyclase"/>
</dbReference>
<dbReference type="PANTHER" id="PTHR42881">
    <property type="entry name" value="PROLYL ENDOPEPTIDASE"/>
    <property type="match status" value="1"/>
</dbReference>
<keyword evidence="1" id="KW-0645">Protease</keyword>
<evidence type="ECO:0000313" key="7">
    <source>
        <dbReference type="Proteomes" id="UP000195913"/>
    </source>
</evidence>
<dbReference type="AlphaFoldDB" id="A0A1R4F870"/>
<proteinExistence type="predicted"/>
<sequence length="705" mass="76963">MDSTSAAPLTGPITDSDPDDNFSWLEDIHGAAAVDWVRKRNAATEDMLHDEAYRSLESSVLSVLDAQDRIPMATKRGRYYYNFWRDASHPKGLWRRTTWQSYAGEDPDWQILLDVDALAAAEGTDWVFAGAALLRPPEGGDYLRALLRLSPDGGDAVAVREFDLQAARFVPDGFSLPAGKSQVSWDGPDAWYVATDFGPDSLTRSGYARTVRRVRRGMDPGQAPEVFAVEASHVMAQVSVDQTPGYRHVTATDVVDFFNTSTSILREGQWVPVEVPTHVRVGLHRQWLMFSPQQEWELGARTLPSGCLAVADLDAFLSGERTVTVVFTPDADTSLQSSSFTADHLLLTVLHHVSSRILVADPADGWQVRRLEVGGEEHQDLSIGPVDDEDPETANDFWLVSTGFLSPATLSRGTIGAGAPQPIKSSPARFDATGLEVQQHFATSNDGTAVPYFQVGPKDLLLDGANPVLMNGYGGFETSLTPSYSGVVGRAWLRRESTSGRDGVYVLTNIRGGGEYGPAWHRAALRENRPRAYEDFAAIAGDLVHRGVTRPEHLAATGRSNGGLLVGNMLTVYPELFGAISCGVPLLDMRRYTRLSAGHSWIAEYGDPDVAKDWEFIAGFSPYHLLDAALAAGKTFPATLFWSATSDDRVGPVQARKMAAKMLDAQVPGIWYRESLEGGHAGASDNRQSAQMLATSYEFLWRAVS</sequence>
<dbReference type="PANTHER" id="PTHR42881:SF13">
    <property type="entry name" value="PROLYL ENDOPEPTIDASE"/>
    <property type="match status" value="1"/>
</dbReference>
<keyword evidence="3" id="KW-0720">Serine protease</keyword>
<dbReference type="InterPro" id="IPR001375">
    <property type="entry name" value="Peptidase_S9_cat"/>
</dbReference>
<name>A0A1R4F870_9MICC</name>
<dbReference type="RefSeq" id="WP_086995063.1">
    <property type="nucleotide sequence ID" value="NZ_FUHW01000013.1"/>
</dbReference>
<dbReference type="GO" id="GO:0006508">
    <property type="term" value="P:proteolysis"/>
    <property type="evidence" value="ECO:0007669"/>
    <property type="project" value="UniProtKB-KW"/>
</dbReference>
<evidence type="ECO:0000313" key="6">
    <source>
        <dbReference type="EMBL" id="SJM52095.1"/>
    </source>
</evidence>
<dbReference type="GO" id="GO:0005829">
    <property type="term" value="C:cytosol"/>
    <property type="evidence" value="ECO:0007669"/>
    <property type="project" value="TreeGrafter"/>
</dbReference>
<feature type="domain" description="Peptidase S9 prolyl oligopeptidase catalytic" evidence="4">
    <location>
        <begin position="498"/>
        <end position="703"/>
    </location>
</feature>
<gene>
    <name evidence="6" type="ORF">FM101_02700</name>
</gene>
<accession>A0A1R4F870</accession>
<evidence type="ECO:0000256" key="2">
    <source>
        <dbReference type="ARBA" id="ARBA00022801"/>
    </source>
</evidence>
<dbReference type="EC" id="3.4.21.26" evidence="6"/>
<evidence type="ECO:0000256" key="1">
    <source>
        <dbReference type="ARBA" id="ARBA00022670"/>
    </source>
</evidence>
<dbReference type="EMBL" id="FUHW01000013">
    <property type="protein sequence ID" value="SJM52095.1"/>
    <property type="molecule type" value="Genomic_DNA"/>
</dbReference>
<evidence type="ECO:0000259" key="5">
    <source>
        <dbReference type="Pfam" id="PF02897"/>
    </source>
</evidence>
<dbReference type="Proteomes" id="UP000195913">
    <property type="component" value="Unassembled WGS sequence"/>
</dbReference>
<dbReference type="Pfam" id="PF00326">
    <property type="entry name" value="Peptidase_S9"/>
    <property type="match status" value="1"/>
</dbReference>
<evidence type="ECO:0000256" key="3">
    <source>
        <dbReference type="ARBA" id="ARBA00022825"/>
    </source>
</evidence>
<dbReference type="PRINTS" id="PR00862">
    <property type="entry name" value="PROLIGOPTASE"/>
</dbReference>
<dbReference type="Gene3D" id="3.40.50.1820">
    <property type="entry name" value="alpha/beta hydrolase"/>
    <property type="match status" value="1"/>
</dbReference>
<dbReference type="InterPro" id="IPR023302">
    <property type="entry name" value="Pept_S9A_N"/>
</dbReference>
<dbReference type="InterPro" id="IPR029058">
    <property type="entry name" value="AB_hydrolase_fold"/>
</dbReference>
<feature type="domain" description="Peptidase S9A N-terminal" evidence="5">
    <location>
        <begin position="19"/>
        <end position="410"/>
    </location>
</feature>
<reference evidence="6 7" key="1">
    <citation type="submission" date="2017-02" db="EMBL/GenBank/DDBJ databases">
        <authorList>
            <person name="Peterson S.W."/>
        </authorList>
    </citation>
    <scope>NUCLEOTIDE SEQUENCE [LARGE SCALE GENOMIC DNA]</scope>
    <source>
        <strain evidence="6 7">B Ar 00.02</strain>
    </source>
</reference>
<protein>
    <submittedName>
        <fullName evidence="6">Prolyl endopeptidase</fullName>
        <ecNumber evidence="6">3.4.21.26</ecNumber>
    </submittedName>
</protein>
<keyword evidence="2 6" id="KW-0378">Hydrolase</keyword>
<dbReference type="InterPro" id="IPR002470">
    <property type="entry name" value="Peptidase_S9A"/>
</dbReference>
<dbReference type="SUPFAM" id="SSF53474">
    <property type="entry name" value="alpha/beta-Hydrolases"/>
    <property type="match status" value="1"/>
</dbReference>
<dbReference type="Pfam" id="PF02897">
    <property type="entry name" value="Peptidase_S9_N"/>
    <property type="match status" value="1"/>
</dbReference>
<organism evidence="6 7">
    <name type="scientific">Arthrobacter rhombi</name>
    <dbReference type="NCBI Taxonomy" id="71253"/>
    <lineage>
        <taxon>Bacteria</taxon>
        <taxon>Bacillati</taxon>
        <taxon>Actinomycetota</taxon>
        <taxon>Actinomycetes</taxon>
        <taxon>Micrococcales</taxon>
        <taxon>Micrococcaceae</taxon>
        <taxon>Arthrobacter</taxon>
    </lineage>
</organism>
<dbReference type="GO" id="GO:0004252">
    <property type="term" value="F:serine-type endopeptidase activity"/>
    <property type="evidence" value="ECO:0007669"/>
    <property type="project" value="UniProtKB-EC"/>
</dbReference>
<dbReference type="Gene3D" id="2.130.10.120">
    <property type="entry name" value="Prolyl oligopeptidase, N-terminal domain"/>
    <property type="match status" value="1"/>
</dbReference>
<keyword evidence="7" id="KW-1185">Reference proteome</keyword>
<evidence type="ECO:0000259" key="4">
    <source>
        <dbReference type="Pfam" id="PF00326"/>
    </source>
</evidence>
<dbReference type="GO" id="GO:0070012">
    <property type="term" value="F:oligopeptidase activity"/>
    <property type="evidence" value="ECO:0007669"/>
    <property type="project" value="TreeGrafter"/>
</dbReference>
<dbReference type="SUPFAM" id="SSF50993">
    <property type="entry name" value="Peptidase/esterase 'gauge' domain"/>
    <property type="match status" value="1"/>
</dbReference>